<organism evidence="3 4">
    <name type="scientific">Psychromarinibacter halotolerans</name>
    <dbReference type="NCBI Taxonomy" id="1775175"/>
    <lineage>
        <taxon>Bacteria</taxon>
        <taxon>Pseudomonadati</taxon>
        <taxon>Pseudomonadota</taxon>
        <taxon>Alphaproteobacteria</taxon>
        <taxon>Rhodobacterales</taxon>
        <taxon>Paracoccaceae</taxon>
        <taxon>Psychromarinibacter</taxon>
    </lineage>
</organism>
<dbReference type="Gene3D" id="3.30.830.10">
    <property type="entry name" value="Metalloenzyme, LuxS/M16 peptidase-like"/>
    <property type="match status" value="2"/>
</dbReference>
<protein>
    <submittedName>
        <fullName evidence="3">M16 family metallopeptidase</fullName>
    </submittedName>
</protein>
<dbReference type="Pfam" id="PF05193">
    <property type="entry name" value="Peptidase_M16_C"/>
    <property type="match status" value="1"/>
</dbReference>
<dbReference type="PANTHER" id="PTHR11851:SF224">
    <property type="entry name" value="PROCESSING PROTEASE"/>
    <property type="match status" value="1"/>
</dbReference>
<name>A0ABV7GNM0_9RHOB</name>
<keyword evidence="4" id="KW-1185">Reference proteome</keyword>
<gene>
    <name evidence="3" type="ORF">ACFOGP_05065</name>
</gene>
<feature type="domain" description="Peptidase M16 C-terminal" evidence="2">
    <location>
        <begin position="188"/>
        <end position="361"/>
    </location>
</feature>
<dbReference type="SUPFAM" id="SSF63411">
    <property type="entry name" value="LuxS/MPP-like metallohydrolase"/>
    <property type="match status" value="2"/>
</dbReference>
<feature type="signal peptide" evidence="1">
    <location>
        <begin position="1"/>
        <end position="20"/>
    </location>
</feature>
<feature type="chain" id="PRO_5045297532" evidence="1">
    <location>
        <begin position="21"/>
        <end position="437"/>
    </location>
</feature>
<comment type="caution">
    <text evidence="3">The sequence shown here is derived from an EMBL/GenBank/DDBJ whole genome shotgun (WGS) entry which is preliminary data.</text>
</comment>
<reference evidence="4" key="1">
    <citation type="journal article" date="2019" name="Int. J. Syst. Evol. Microbiol.">
        <title>The Global Catalogue of Microorganisms (GCM) 10K type strain sequencing project: providing services to taxonomists for standard genome sequencing and annotation.</title>
        <authorList>
            <consortium name="The Broad Institute Genomics Platform"/>
            <consortium name="The Broad Institute Genome Sequencing Center for Infectious Disease"/>
            <person name="Wu L."/>
            <person name="Ma J."/>
        </authorList>
    </citation>
    <scope>NUCLEOTIDE SEQUENCE [LARGE SCALE GENOMIC DNA]</scope>
    <source>
        <strain evidence="4">KCTC 52366</strain>
    </source>
</reference>
<proteinExistence type="predicted"/>
<accession>A0ABV7GNM0</accession>
<sequence length="437" mass="47725">MIRVALILAATLFAALPARAAVEIEQVESPGGIKAWLVQEDELPFTALEIRFKGGTSLDADGKRGAINLMTGLIEEGAGDMDAQGFAAALETLAADFDFSVGADALSVSARFLNETRDESVALLKTALTDPRFDEDAVERVRGQVLSGIRSDATDPDSLAWRAFDAYAFPDHPYATNGDGTAESVAALTRDDLFEAHQRILTRDHIYVGAVGDITPEELGRLLDELLGDLPAEGAPYPDEAQMDFEAGVTVVPFASPQSTAVFGHEGLERDDPDYFAAYVMNQILGGGSFTSRLFEEVREKRGLTYGVYTYLSDWDYADVLNGQIKSANGTIAEAIDLIRAEWRKMAEDGVTEEELEDTKTYLTGSYPLRFDGNGRIARILVGMQMIGLPPEYIETRNANIEAVTMEDIKRVAERILRPDRLHFVVVGQPEGLETTN</sequence>
<dbReference type="InterPro" id="IPR050361">
    <property type="entry name" value="MPP/UQCRC_Complex"/>
</dbReference>
<dbReference type="PANTHER" id="PTHR11851">
    <property type="entry name" value="METALLOPROTEASE"/>
    <property type="match status" value="1"/>
</dbReference>
<evidence type="ECO:0000313" key="4">
    <source>
        <dbReference type="Proteomes" id="UP001595632"/>
    </source>
</evidence>
<evidence type="ECO:0000256" key="1">
    <source>
        <dbReference type="SAM" id="SignalP"/>
    </source>
</evidence>
<dbReference type="InterPro" id="IPR007863">
    <property type="entry name" value="Peptidase_M16_C"/>
</dbReference>
<evidence type="ECO:0000313" key="3">
    <source>
        <dbReference type="EMBL" id="MFC3142066.1"/>
    </source>
</evidence>
<dbReference type="RefSeq" id="WP_275631693.1">
    <property type="nucleotide sequence ID" value="NZ_JARGYD010000002.1"/>
</dbReference>
<evidence type="ECO:0000259" key="2">
    <source>
        <dbReference type="Pfam" id="PF05193"/>
    </source>
</evidence>
<dbReference type="Proteomes" id="UP001595632">
    <property type="component" value="Unassembled WGS sequence"/>
</dbReference>
<dbReference type="InterPro" id="IPR011249">
    <property type="entry name" value="Metalloenz_LuxS/M16"/>
</dbReference>
<dbReference type="EMBL" id="JBHRTB010000010">
    <property type="protein sequence ID" value="MFC3142066.1"/>
    <property type="molecule type" value="Genomic_DNA"/>
</dbReference>
<keyword evidence="1" id="KW-0732">Signal</keyword>